<keyword evidence="2" id="KW-1185">Reference proteome</keyword>
<dbReference type="EMBL" id="REGN01008892">
    <property type="protein sequence ID" value="RNA02424.1"/>
    <property type="molecule type" value="Genomic_DNA"/>
</dbReference>
<evidence type="ECO:0000313" key="2">
    <source>
        <dbReference type="Proteomes" id="UP000276133"/>
    </source>
</evidence>
<name>A0A3M7PTX2_BRAPC</name>
<organism evidence="1 2">
    <name type="scientific">Brachionus plicatilis</name>
    <name type="common">Marine rotifer</name>
    <name type="synonym">Brachionus muelleri</name>
    <dbReference type="NCBI Taxonomy" id="10195"/>
    <lineage>
        <taxon>Eukaryota</taxon>
        <taxon>Metazoa</taxon>
        <taxon>Spiralia</taxon>
        <taxon>Gnathifera</taxon>
        <taxon>Rotifera</taxon>
        <taxon>Eurotatoria</taxon>
        <taxon>Monogononta</taxon>
        <taxon>Pseudotrocha</taxon>
        <taxon>Ploima</taxon>
        <taxon>Brachionidae</taxon>
        <taxon>Brachionus</taxon>
    </lineage>
</organism>
<sequence>MNAIQRIMSFGIILAVTRIFEIVDKNFTINNGKKSFLLVFFSEVRQVGKFSKNSGTPPHHYGFELLKKNY</sequence>
<dbReference type="Proteomes" id="UP000276133">
    <property type="component" value="Unassembled WGS sequence"/>
</dbReference>
<gene>
    <name evidence="1" type="ORF">BpHYR1_021428</name>
</gene>
<evidence type="ECO:0000313" key="1">
    <source>
        <dbReference type="EMBL" id="RNA02424.1"/>
    </source>
</evidence>
<reference evidence="1 2" key="1">
    <citation type="journal article" date="2018" name="Sci. Rep.">
        <title>Genomic signatures of local adaptation to the degree of environmental predictability in rotifers.</title>
        <authorList>
            <person name="Franch-Gras L."/>
            <person name="Hahn C."/>
            <person name="Garcia-Roger E.M."/>
            <person name="Carmona M.J."/>
            <person name="Serra M."/>
            <person name="Gomez A."/>
        </authorList>
    </citation>
    <scope>NUCLEOTIDE SEQUENCE [LARGE SCALE GENOMIC DNA]</scope>
    <source>
        <strain evidence="1">HYR1</strain>
    </source>
</reference>
<comment type="caution">
    <text evidence="1">The sequence shown here is derived from an EMBL/GenBank/DDBJ whole genome shotgun (WGS) entry which is preliminary data.</text>
</comment>
<protein>
    <submittedName>
        <fullName evidence="1">Uncharacterized protein</fullName>
    </submittedName>
</protein>
<proteinExistence type="predicted"/>
<dbReference type="AlphaFoldDB" id="A0A3M7PTX2"/>
<accession>A0A3M7PTX2</accession>